<name>A0A1M4S5J2_9ACTN</name>
<evidence type="ECO:0000313" key="2">
    <source>
        <dbReference type="Proteomes" id="UP000184295"/>
    </source>
</evidence>
<evidence type="ECO:0000313" key="1">
    <source>
        <dbReference type="EMBL" id="SHE27482.1"/>
    </source>
</evidence>
<sequence>MIQQKPEADKKRSGGGEYIWLSLIGDEHLLLDKAGSRVVRVYLTQRSFDDSVLGTGSLVDLVDIRDDTITDQARPELITARDFFFYDKKPLSMRRLRKSLRSVSLSTSSPPLWRHGLSTSYSLFDGSTPSVCVVHLENKVAIFKDGRDNKDHIGFKWNGVFQSYPLSETLRSKLKVEVVDRMISKKQIKLLLGFYPSFLVLAYTTPEEGYCKKLAVALL</sequence>
<keyword evidence="2" id="KW-1185">Reference proteome</keyword>
<dbReference type="EMBL" id="FQUL01000001">
    <property type="protein sequence ID" value="SHE27482.1"/>
    <property type="molecule type" value="Genomic_DNA"/>
</dbReference>
<organism evidence="1 2">
    <name type="scientific">Ferrithrix thermotolerans DSM 19514</name>
    <dbReference type="NCBI Taxonomy" id="1121881"/>
    <lineage>
        <taxon>Bacteria</taxon>
        <taxon>Bacillati</taxon>
        <taxon>Actinomycetota</taxon>
        <taxon>Acidimicrobiia</taxon>
        <taxon>Acidimicrobiales</taxon>
        <taxon>Acidimicrobiaceae</taxon>
        <taxon>Ferrithrix</taxon>
    </lineage>
</organism>
<protein>
    <submittedName>
        <fullName evidence="1">Uncharacterized protein</fullName>
    </submittedName>
</protein>
<gene>
    <name evidence="1" type="ORF">SAMN02745225_00076</name>
</gene>
<proteinExistence type="predicted"/>
<dbReference type="RefSeq" id="WP_072787634.1">
    <property type="nucleotide sequence ID" value="NZ_FQUL01000001.1"/>
</dbReference>
<reference evidence="2" key="1">
    <citation type="submission" date="2016-11" db="EMBL/GenBank/DDBJ databases">
        <authorList>
            <person name="Varghese N."/>
            <person name="Submissions S."/>
        </authorList>
    </citation>
    <scope>NUCLEOTIDE SEQUENCE [LARGE SCALE GENOMIC DNA]</scope>
    <source>
        <strain evidence="2">DSM 19514</strain>
    </source>
</reference>
<accession>A0A1M4S5J2</accession>
<dbReference type="Proteomes" id="UP000184295">
    <property type="component" value="Unassembled WGS sequence"/>
</dbReference>
<dbReference type="OrthoDB" id="9996938at2"/>
<dbReference type="AlphaFoldDB" id="A0A1M4S5J2"/>